<gene>
    <name evidence="2" type="ORF">K6958_00750</name>
</gene>
<reference evidence="2" key="1">
    <citation type="submission" date="2021-09" db="EMBL/GenBank/DDBJ databases">
        <title>First case of bloodstream infection caused by Mixta hanseatica sp. nov., a member of the Erwiniaceae family.</title>
        <authorList>
            <person name="Both A."/>
            <person name="Huang J."/>
            <person name="Wenzel P."/>
            <person name="Aepfelbacher M."/>
            <person name="Rohde H."/>
            <person name="Christner M."/>
            <person name="Hentschke M."/>
        </authorList>
    </citation>
    <scope>NUCLEOTIDE SEQUENCE</scope>
    <source>
        <strain evidence="2">X22927</strain>
    </source>
</reference>
<name>A0ABY4RC13_9GAMM</name>
<accession>A0ABY4RC13</accession>
<protein>
    <submittedName>
        <fullName evidence="2">DUF2778 domain-containing protein</fullName>
    </submittedName>
</protein>
<evidence type="ECO:0000259" key="1">
    <source>
        <dbReference type="Pfam" id="PF10908"/>
    </source>
</evidence>
<dbReference type="Pfam" id="PF10908">
    <property type="entry name" value="Tlde1_dom"/>
    <property type="match status" value="1"/>
</dbReference>
<evidence type="ECO:0000313" key="2">
    <source>
        <dbReference type="EMBL" id="UQY44276.1"/>
    </source>
</evidence>
<organism evidence="2 3">
    <name type="scientific">Mixta hanseatica</name>
    <dbReference type="NCBI Taxonomy" id="2872648"/>
    <lineage>
        <taxon>Bacteria</taxon>
        <taxon>Pseudomonadati</taxon>
        <taxon>Pseudomonadota</taxon>
        <taxon>Gammaproteobacteria</taxon>
        <taxon>Enterobacterales</taxon>
        <taxon>Erwiniaceae</taxon>
        <taxon>Mixta</taxon>
    </lineage>
</organism>
<dbReference type="RefSeq" id="WP_249892898.1">
    <property type="nucleotide sequence ID" value="NZ_CP082904.1"/>
</dbReference>
<proteinExistence type="predicted"/>
<sequence>MPLSILECKGVGKFPAFSGQKFGLNNPTMTGWENIGPIPKGRYYIINRQSGGQMGFLYDMALRYGYGTDRNEWFALYRDDGQIDDFTFENGIWRGRFRLHPVGPRGLSEGYITVNHIPDFHYLRASLLQTTTFSIPGTSMKAFGTVRVN</sequence>
<keyword evidence="3" id="KW-1185">Reference proteome</keyword>
<dbReference type="InterPro" id="IPR021225">
    <property type="entry name" value="Tlde1_dom"/>
</dbReference>
<feature type="domain" description="Tlde1" evidence="1">
    <location>
        <begin position="13"/>
        <end position="137"/>
    </location>
</feature>
<dbReference type="EMBL" id="CP082904">
    <property type="protein sequence ID" value="UQY44276.1"/>
    <property type="molecule type" value="Genomic_DNA"/>
</dbReference>
<evidence type="ECO:0000313" key="3">
    <source>
        <dbReference type="Proteomes" id="UP001056635"/>
    </source>
</evidence>
<dbReference type="Proteomes" id="UP001056635">
    <property type="component" value="Chromosome"/>
</dbReference>